<dbReference type="SUPFAM" id="SSF52833">
    <property type="entry name" value="Thioredoxin-like"/>
    <property type="match status" value="1"/>
</dbReference>
<sequence>MSTTLVIGDYNSSSWSFRAWLVLKAAGVSFEVVKVKLGQENTRAQILKYSPSGKVPALLTDGVVINDSLAIAEYIAHLHPEAQLWPQYPIPKALARAAVAEMHSGFSHLRTQLSFGLSTGDMAQALTVETKEEIQRIFSLWSDLRTRSASSRFLCGEFGIVDAMFVPVVFRFRRYGIAVPDALQDYVAQVLEHPLVQEWQQLADEEA</sequence>
<organism evidence="2 3">
    <name type="scientific">Pseudomonas gingeri</name>
    <dbReference type="NCBI Taxonomy" id="117681"/>
    <lineage>
        <taxon>Bacteria</taxon>
        <taxon>Pseudomonadati</taxon>
        <taxon>Pseudomonadota</taxon>
        <taxon>Gammaproteobacteria</taxon>
        <taxon>Pseudomonadales</taxon>
        <taxon>Pseudomonadaceae</taxon>
        <taxon>Pseudomonas</taxon>
    </lineage>
</organism>
<comment type="caution">
    <text evidence="2">The sequence shown here is derived from an EMBL/GenBank/DDBJ whole genome shotgun (WGS) entry which is preliminary data.</text>
</comment>
<evidence type="ECO:0000313" key="3">
    <source>
        <dbReference type="Proteomes" id="UP000517547"/>
    </source>
</evidence>
<proteinExistence type="predicted"/>
<dbReference type="PANTHER" id="PTHR42673">
    <property type="entry name" value="MALEYLACETOACETATE ISOMERASE"/>
    <property type="match status" value="1"/>
</dbReference>
<dbReference type="CDD" id="cd03194">
    <property type="entry name" value="GST_C_3"/>
    <property type="match status" value="1"/>
</dbReference>
<dbReference type="RefSeq" id="WP_017123674.1">
    <property type="nucleotide sequence ID" value="NZ_JACAQE010000009.1"/>
</dbReference>
<name>A0A7Y7Y3G5_9PSED</name>
<dbReference type="InterPro" id="IPR004045">
    <property type="entry name" value="Glutathione_S-Trfase_N"/>
</dbReference>
<dbReference type="EMBL" id="JACAQE010000009">
    <property type="protein sequence ID" value="NWC17178.1"/>
    <property type="molecule type" value="Genomic_DNA"/>
</dbReference>
<dbReference type="SFLD" id="SFLDS00019">
    <property type="entry name" value="Glutathione_Transferase_(cytos"/>
    <property type="match status" value="1"/>
</dbReference>
<dbReference type="GO" id="GO:0006559">
    <property type="term" value="P:L-phenylalanine catabolic process"/>
    <property type="evidence" value="ECO:0007669"/>
    <property type="project" value="TreeGrafter"/>
</dbReference>
<dbReference type="Gene3D" id="1.20.1050.10">
    <property type="match status" value="1"/>
</dbReference>
<dbReference type="SUPFAM" id="SSF47616">
    <property type="entry name" value="GST C-terminal domain-like"/>
    <property type="match status" value="1"/>
</dbReference>
<dbReference type="PANTHER" id="PTHR42673:SF4">
    <property type="entry name" value="MALEYLACETOACETATE ISOMERASE"/>
    <property type="match status" value="1"/>
</dbReference>
<dbReference type="Proteomes" id="UP000517547">
    <property type="component" value="Unassembled WGS sequence"/>
</dbReference>
<dbReference type="InterPro" id="IPR036282">
    <property type="entry name" value="Glutathione-S-Trfase_C_sf"/>
</dbReference>
<feature type="domain" description="GST N-terminal" evidence="1">
    <location>
        <begin position="3"/>
        <end position="83"/>
    </location>
</feature>
<dbReference type="GO" id="GO:0006749">
    <property type="term" value="P:glutathione metabolic process"/>
    <property type="evidence" value="ECO:0007669"/>
    <property type="project" value="TreeGrafter"/>
</dbReference>
<protein>
    <submittedName>
        <fullName evidence="2">Glutathione S-transferase family protein</fullName>
    </submittedName>
</protein>
<evidence type="ECO:0000259" key="1">
    <source>
        <dbReference type="PROSITE" id="PS50404"/>
    </source>
</evidence>
<accession>A0A7Y7Y3G5</accession>
<dbReference type="Gene3D" id="3.40.30.10">
    <property type="entry name" value="Glutaredoxin"/>
    <property type="match status" value="1"/>
</dbReference>
<dbReference type="Pfam" id="PF13409">
    <property type="entry name" value="GST_N_2"/>
    <property type="match status" value="1"/>
</dbReference>
<dbReference type="GO" id="GO:0004364">
    <property type="term" value="F:glutathione transferase activity"/>
    <property type="evidence" value="ECO:0007669"/>
    <property type="project" value="TreeGrafter"/>
</dbReference>
<dbReference type="CDD" id="cd03043">
    <property type="entry name" value="GST_N_1"/>
    <property type="match status" value="1"/>
</dbReference>
<evidence type="ECO:0000313" key="2">
    <source>
        <dbReference type="EMBL" id="NWC17178.1"/>
    </source>
</evidence>
<dbReference type="GO" id="GO:0016034">
    <property type="term" value="F:maleylacetoacetate isomerase activity"/>
    <property type="evidence" value="ECO:0007669"/>
    <property type="project" value="TreeGrafter"/>
</dbReference>
<dbReference type="SFLD" id="SFLDG00358">
    <property type="entry name" value="Main_(cytGST)"/>
    <property type="match status" value="1"/>
</dbReference>
<dbReference type="InterPro" id="IPR036249">
    <property type="entry name" value="Thioredoxin-like_sf"/>
</dbReference>
<dbReference type="Pfam" id="PF13410">
    <property type="entry name" value="GST_C_2"/>
    <property type="match status" value="1"/>
</dbReference>
<dbReference type="AlphaFoldDB" id="A0A7Y7Y3G5"/>
<dbReference type="InterPro" id="IPR040079">
    <property type="entry name" value="Glutathione_S-Trfase"/>
</dbReference>
<reference evidence="2 3" key="1">
    <citation type="submission" date="2020-04" db="EMBL/GenBank/DDBJ databases">
        <title>Molecular characterization of pseudomonads from Agaricus bisporus reveal novel blotch 2 pathogens in Western Europe.</title>
        <authorList>
            <person name="Taparia T."/>
            <person name="Krijger M."/>
            <person name="Haynes E."/>
            <person name="Elpinstone J.G."/>
            <person name="Noble R."/>
            <person name="Van Der Wolf J."/>
        </authorList>
    </citation>
    <scope>NUCLEOTIDE SEQUENCE [LARGE SCALE GENOMIC DNA]</scope>
    <source>
        <strain evidence="2 3">IPO3738</strain>
    </source>
</reference>
<keyword evidence="2" id="KW-0808">Transferase</keyword>
<gene>
    <name evidence="2" type="ORF">HX845_26215</name>
</gene>
<dbReference type="PROSITE" id="PS50404">
    <property type="entry name" value="GST_NTER"/>
    <property type="match status" value="1"/>
</dbReference>